<organism evidence="4">
    <name type="scientific">Bellilinea caldifistulae</name>
    <dbReference type="NCBI Taxonomy" id="360411"/>
    <lineage>
        <taxon>Bacteria</taxon>
        <taxon>Bacillati</taxon>
        <taxon>Chloroflexota</taxon>
        <taxon>Anaerolineae</taxon>
        <taxon>Anaerolineales</taxon>
        <taxon>Anaerolineaceae</taxon>
        <taxon>Bellilinea</taxon>
    </lineage>
</organism>
<name>A0A7C4KZY9_9CHLR</name>
<keyword evidence="2" id="KW-0472">Membrane</keyword>
<evidence type="ECO:0000313" key="4">
    <source>
        <dbReference type="EMBL" id="HGS87899.1"/>
    </source>
</evidence>
<dbReference type="Pfam" id="PF18915">
    <property type="entry name" value="DUF5667"/>
    <property type="match status" value="1"/>
</dbReference>
<feature type="compositionally biased region" description="Low complexity" evidence="1">
    <location>
        <begin position="303"/>
        <end position="331"/>
    </location>
</feature>
<accession>A0A7C4KZY9</accession>
<evidence type="ECO:0000256" key="1">
    <source>
        <dbReference type="SAM" id="MobiDB-lite"/>
    </source>
</evidence>
<dbReference type="AlphaFoldDB" id="A0A7C4KZY9"/>
<feature type="domain" description="DUF5667" evidence="3">
    <location>
        <begin position="113"/>
        <end position="165"/>
    </location>
</feature>
<feature type="transmembrane region" description="Helical" evidence="2">
    <location>
        <begin position="86"/>
        <end position="109"/>
    </location>
</feature>
<feature type="compositionally biased region" description="Basic and acidic residues" evidence="1">
    <location>
        <begin position="349"/>
        <end position="369"/>
    </location>
</feature>
<keyword evidence="2" id="KW-1133">Transmembrane helix</keyword>
<gene>
    <name evidence="4" type="ORF">ENT17_09805</name>
</gene>
<dbReference type="EMBL" id="DSXR01000096">
    <property type="protein sequence ID" value="HGS87899.1"/>
    <property type="molecule type" value="Genomic_DNA"/>
</dbReference>
<comment type="caution">
    <text evidence="4">The sequence shown here is derived from an EMBL/GenBank/DDBJ whole genome shotgun (WGS) entry which is preliminary data.</text>
</comment>
<protein>
    <recommendedName>
        <fullName evidence="3">DUF5667 domain-containing protein</fullName>
    </recommendedName>
</protein>
<feature type="region of interest" description="Disordered" evidence="1">
    <location>
        <begin position="303"/>
        <end position="375"/>
    </location>
</feature>
<evidence type="ECO:0000259" key="3">
    <source>
        <dbReference type="Pfam" id="PF18915"/>
    </source>
</evidence>
<proteinExistence type="predicted"/>
<dbReference type="InterPro" id="IPR043725">
    <property type="entry name" value="DUF5667"/>
</dbReference>
<evidence type="ECO:0000256" key="2">
    <source>
        <dbReference type="SAM" id="Phobius"/>
    </source>
</evidence>
<sequence length="375" mass="40614">MKPAETAQLLEECLQRMQMGETLDRILGDYPDQAEELRPLLESARLAQANALYLPPTSGQQRSRAQFLEEAARQARSQPKFAFPQLRFASLLLSAVILMLVGGFTLTLASGRSLPGQPLYGVKRSVEQAQLALSGDALARIRLEDTFDQRRAEEVRQLILSGKEQPVEFSGFLTRRIQDGSNQWSAGGIDFTLSGDLQRSAGSMGGAYVDIRGFVRGQQGLEVTEMRLRLYQIGGILQAQSEYEWTVEGVRLRLPSLAELDGTPEVGKPISVTAIRVGENDFLALSARVGRLNAPATPTFTPNLITPTLTQTPTIPLTLTSTPSPSATLRPQVTASPDDDLYKNNTNDKGGDDSGGKGGDDSSKGRGSDDNGDGY</sequence>
<keyword evidence="2" id="KW-0812">Transmembrane</keyword>
<reference evidence="4" key="1">
    <citation type="journal article" date="2020" name="mSystems">
        <title>Genome- and Community-Level Interaction Insights into Carbon Utilization and Element Cycling Functions of Hydrothermarchaeota in Hydrothermal Sediment.</title>
        <authorList>
            <person name="Zhou Z."/>
            <person name="Liu Y."/>
            <person name="Xu W."/>
            <person name="Pan J."/>
            <person name="Luo Z.H."/>
            <person name="Li M."/>
        </authorList>
    </citation>
    <scope>NUCLEOTIDE SEQUENCE [LARGE SCALE GENOMIC DNA]</scope>
    <source>
        <strain evidence="4">SpSt-556</strain>
    </source>
</reference>